<dbReference type="AlphaFoldDB" id="A0A0J1KT99"/>
<reference evidence="2 3" key="1">
    <citation type="submission" date="2015-05" db="EMBL/GenBank/DDBJ databases">
        <title>Whole genome sequence and identification of bacterial endophytes from Costus igneus.</title>
        <authorList>
            <person name="Lee Y.P."/>
            <person name="Gan H.M."/>
            <person name="Eng W."/>
            <person name="Wheatley M.S."/>
            <person name="Caraballo A."/>
            <person name="Polter S."/>
            <person name="Savka M.A."/>
            <person name="Hudson A.O."/>
        </authorList>
    </citation>
    <scope>NUCLEOTIDE SEQUENCE [LARGE SCALE GENOMIC DNA]</scope>
    <source>
        <strain evidence="2 3">RIT375</strain>
    </source>
</reference>
<accession>A0A0J1KT99</accession>
<dbReference type="InterPro" id="IPR011856">
    <property type="entry name" value="tRNA_endonuc-like_dom_sf"/>
</dbReference>
<comment type="caution">
    <text evidence="2">The sequence shown here is derived from an EMBL/GenBank/DDBJ whole genome shotgun (WGS) entry which is preliminary data.</text>
</comment>
<dbReference type="GO" id="GO:0003676">
    <property type="term" value="F:nucleic acid binding"/>
    <property type="evidence" value="ECO:0007669"/>
    <property type="project" value="InterPro"/>
</dbReference>
<organism evidence="2 3">
    <name type="scientific">Bacillus anthracis</name>
    <name type="common">anthrax bacterium</name>
    <dbReference type="NCBI Taxonomy" id="1392"/>
    <lineage>
        <taxon>Bacteria</taxon>
        <taxon>Bacillati</taxon>
        <taxon>Bacillota</taxon>
        <taxon>Bacilli</taxon>
        <taxon>Bacillales</taxon>
        <taxon>Bacillaceae</taxon>
        <taxon>Bacillus</taxon>
        <taxon>Bacillus cereus group</taxon>
    </lineage>
</organism>
<dbReference type="CDD" id="cd22362">
    <property type="entry name" value="TnsA_endonuclease-like"/>
    <property type="match status" value="1"/>
</dbReference>
<dbReference type="Proteomes" id="UP000035904">
    <property type="component" value="Unassembled WGS sequence"/>
</dbReference>
<dbReference type="Pfam" id="PF08722">
    <property type="entry name" value="Tn7_TnsA-like_N"/>
    <property type="match status" value="1"/>
</dbReference>
<gene>
    <name evidence="2" type="ORF">ABW01_07990</name>
</gene>
<dbReference type="InterPro" id="IPR014833">
    <property type="entry name" value="TnsA_N"/>
</dbReference>
<evidence type="ECO:0000313" key="3">
    <source>
        <dbReference type="Proteomes" id="UP000035904"/>
    </source>
</evidence>
<dbReference type="SUPFAM" id="SSF52980">
    <property type="entry name" value="Restriction endonuclease-like"/>
    <property type="match status" value="1"/>
</dbReference>
<dbReference type="Gene3D" id="3.40.1350.10">
    <property type="match status" value="1"/>
</dbReference>
<dbReference type="PATRIC" id="fig|1392.242.peg.4075"/>
<feature type="domain" description="TnsA endonuclease N-terminal" evidence="1">
    <location>
        <begin position="73"/>
        <end position="168"/>
    </location>
</feature>
<protein>
    <submittedName>
        <fullName evidence="2">Tn7 transposition protein A</fullName>
    </submittedName>
</protein>
<sequence length="278" mass="33261">MRNGRMWTWKKMKKWVDEGRGLGEGSEYLPWITVNDFPSNGIVSRELGLKTKRMHHFLSRLEYNYFLLLDYSKDVIDIREQYPLLDLELAMEIAKEKKIKYPTDSKSNTPYVMSTDFIITINENHCEKIIARTVKPSNELEKKRVQEKFEIERCYWEQKNIDWGIITEKDIPLPLVNNLKRIRNANIVISYPTLTKEMIDLLEKFVVYINKSTVCLEHSLEVFTRENSLRNGTVLTFFNFLVFHHVIKINLQQDFKMHLLERNDFHVDEEAFYERFIP</sequence>
<proteinExistence type="predicted"/>
<name>A0A0J1KT99_BACAN</name>
<dbReference type="EMBL" id="LDPG01000003">
    <property type="protein sequence ID" value="KLV19885.1"/>
    <property type="molecule type" value="Genomic_DNA"/>
</dbReference>
<dbReference type="InterPro" id="IPR011335">
    <property type="entry name" value="Restrct_endonuc-II-like"/>
</dbReference>
<evidence type="ECO:0000313" key="2">
    <source>
        <dbReference type="EMBL" id="KLV19885.1"/>
    </source>
</evidence>
<evidence type="ECO:0000259" key="1">
    <source>
        <dbReference type="Pfam" id="PF08722"/>
    </source>
</evidence>